<feature type="transmembrane region" description="Helical" evidence="4">
    <location>
        <begin position="112"/>
        <end position="136"/>
    </location>
</feature>
<feature type="domain" description="Major facilitator superfamily (MFS) profile" evidence="5">
    <location>
        <begin position="14"/>
        <end position="412"/>
    </location>
</feature>
<dbReference type="EMBL" id="FLYE01000010">
    <property type="protein sequence ID" value="SCA56095.1"/>
    <property type="molecule type" value="Genomic_DNA"/>
</dbReference>
<evidence type="ECO:0000256" key="4">
    <source>
        <dbReference type="SAM" id="Phobius"/>
    </source>
</evidence>
<keyword evidence="3 4" id="KW-0472">Membrane</keyword>
<dbReference type="PANTHER" id="PTHR23524:SF1">
    <property type="entry name" value="MRH DOMAIN-CONTAINING PROTEIN-RELATED"/>
    <property type="match status" value="1"/>
</dbReference>
<dbReference type="PANTHER" id="PTHR23524">
    <property type="entry name" value="TRANSPORTER, PUTATIVE (AFU_ORTHOLOGUE AFUA_8G04850)-RELATED"/>
    <property type="match status" value="1"/>
</dbReference>
<evidence type="ECO:0000256" key="2">
    <source>
        <dbReference type="ARBA" id="ARBA00022989"/>
    </source>
</evidence>
<keyword evidence="7" id="KW-1185">Reference proteome</keyword>
<evidence type="ECO:0000259" key="5">
    <source>
        <dbReference type="PROSITE" id="PS50850"/>
    </source>
</evidence>
<reference evidence="6 7" key="1">
    <citation type="submission" date="2016-07" db="EMBL/GenBank/DDBJ databases">
        <authorList>
            <person name="Lefevre C.T."/>
        </authorList>
    </citation>
    <scope>NUCLEOTIDE SEQUENCE [LARGE SCALE GENOMIC DNA]</scope>
    <source>
        <strain evidence="6">PR1</strain>
    </source>
</reference>
<dbReference type="InterPro" id="IPR036259">
    <property type="entry name" value="MFS_trans_sf"/>
</dbReference>
<feature type="transmembrane region" description="Helical" evidence="4">
    <location>
        <begin position="148"/>
        <end position="167"/>
    </location>
</feature>
<dbReference type="InterPro" id="IPR020846">
    <property type="entry name" value="MFS_dom"/>
</dbReference>
<dbReference type="InterPro" id="IPR011701">
    <property type="entry name" value="MFS"/>
</dbReference>
<accession>A0A1C3RFR4</accession>
<feature type="transmembrane region" description="Helical" evidence="4">
    <location>
        <begin position="173"/>
        <end position="194"/>
    </location>
</feature>
<feature type="transmembrane region" description="Helical" evidence="4">
    <location>
        <begin position="12"/>
        <end position="32"/>
    </location>
</feature>
<feature type="transmembrane region" description="Helical" evidence="4">
    <location>
        <begin position="229"/>
        <end position="252"/>
    </location>
</feature>
<feature type="transmembrane region" description="Helical" evidence="4">
    <location>
        <begin position="298"/>
        <end position="318"/>
    </location>
</feature>
<name>A0A1C3RFR4_9PROT</name>
<feature type="transmembrane region" description="Helical" evidence="4">
    <location>
        <begin position="52"/>
        <end position="72"/>
    </location>
</feature>
<dbReference type="SUPFAM" id="SSF103473">
    <property type="entry name" value="MFS general substrate transporter"/>
    <property type="match status" value="1"/>
</dbReference>
<feature type="transmembrane region" description="Helical" evidence="4">
    <location>
        <begin position="264"/>
        <end position="286"/>
    </location>
</feature>
<dbReference type="RefSeq" id="WP_069186784.1">
    <property type="nucleotide sequence ID" value="NZ_FLYE01000010.1"/>
</dbReference>
<keyword evidence="1 4" id="KW-0812">Transmembrane</keyword>
<dbReference type="Proteomes" id="UP000231658">
    <property type="component" value="Unassembled WGS sequence"/>
</dbReference>
<dbReference type="GO" id="GO:0022857">
    <property type="term" value="F:transmembrane transporter activity"/>
    <property type="evidence" value="ECO:0007669"/>
    <property type="project" value="InterPro"/>
</dbReference>
<evidence type="ECO:0000256" key="1">
    <source>
        <dbReference type="ARBA" id="ARBA00022692"/>
    </source>
</evidence>
<feature type="transmembrane region" description="Helical" evidence="4">
    <location>
        <begin position="359"/>
        <end position="381"/>
    </location>
</feature>
<dbReference type="STRING" id="1867952.MTBPR1_180008"/>
<keyword evidence="2 4" id="KW-1133">Transmembrane helix</keyword>
<dbReference type="AlphaFoldDB" id="A0A1C3RFR4"/>
<feature type="transmembrane region" description="Helical" evidence="4">
    <location>
        <begin position="324"/>
        <end position="347"/>
    </location>
</feature>
<evidence type="ECO:0000313" key="7">
    <source>
        <dbReference type="Proteomes" id="UP000231658"/>
    </source>
</evidence>
<sequence>MSDQSFEREHRNALYFLAAISMVFMTLAIAVQPLFLRNVLDISFESAGAVNASVQVVTEVLDLALIFYLGYLSDRFGRVPIATIGFLVAAFGALLAPLSLELGAFFGIGGLAFYYVMRIIMSLGTGAVWPQISALAGDSTDFDSRPRFMANMAFMMALGGTLVYAILMQMPKYTGYIVVMVLTAGVGLIGAYVSHRCLVDIAPKLEKKEFPWARIKELLKKDDRLRLSFASAFFARADMVFIGLFLMMWFIYFADLIKVEQEVAAAEAGSLIGLVGIVVLVSLPAWGRAIEVMGRVKTLALGMALSGTGFVGLGFIVNPFDWEIVPFLVLAALGQAGCLVAPQVLTIDLTPKDIRGSMLGMFNVVGGIGIVVFVQIGGFLFDHIGPHAPFVLIGVANFAVVTYSLWVLRGDGTDEQISEDICDDIEKVFEQN</sequence>
<gene>
    <name evidence="6" type="primary">mamH</name>
    <name evidence="6" type="ORF">MTBPR1_180008</name>
</gene>
<evidence type="ECO:0000313" key="6">
    <source>
        <dbReference type="EMBL" id="SCA56095.1"/>
    </source>
</evidence>
<dbReference type="OrthoDB" id="9788328at2"/>
<dbReference type="PROSITE" id="PS50850">
    <property type="entry name" value="MFS"/>
    <property type="match status" value="1"/>
</dbReference>
<proteinExistence type="predicted"/>
<dbReference type="NCBIfam" id="NF040986">
    <property type="entry name" value="MamH"/>
    <property type="match status" value="1"/>
</dbReference>
<dbReference type="Pfam" id="PF07690">
    <property type="entry name" value="MFS_1"/>
    <property type="match status" value="1"/>
</dbReference>
<dbReference type="Gene3D" id="1.20.1250.20">
    <property type="entry name" value="MFS general substrate transporter like domains"/>
    <property type="match status" value="1"/>
</dbReference>
<organism evidence="6 7">
    <name type="scientific">Candidatus Terasakiella magnetica</name>
    <dbReference type="NCBI Taxonomy" id="1867952"/>
    <lineage>
        <taxon>Bacteria</taxon>
        <taxon>Pseudomonadati</taxon>
        <taxon>Pseudomonadota</taxon>
        <taxon>Alphaproteobacteria</taxon>
        <taxon>Rhodospirillales</taxon>
        <taxon>Terasakiellaceae</taxon>
        <taxon>Terasakiella</taxon>
    </lineage>
</organism>
<evidence type="ECO:0000256" key="3">
    <source>
        <dbReference type="ARBA" id="ARBA00023136"/>
    </source>
</evidence>
<protein>
    <submittedName>
        <fullName evidence="6">Magnetosome protein MamH (MamH protein, major facilitator superfamily)</fullName>
    </submittedName>
</protein>
<feature type="transmembrane region" description="Helical" evidence="4">
    <location>
        <begin position="79"/>
        <end position="100"/>
    </location>
</feature>
<feature type="transmembrane region" description="Helical" evidence="4">
    <location>
        <begin position="387"/>
        <end position="408"/>
    </location>
</feature>